<keyword evidence="3" id="KW-1185">Reference proteome</keyword>
<proteinExistence type="predicted"/>
<organism evidence="2 3">
    <name type="scientific">Nocardia aurea</name>
    <dbReference type="NCBI Taxonomy" id="2144174"/>
    <lineage>
        <taxon>Bacteria</taxon>
        <taxon>Bacillati</taxon>
        <taxon>Actinomycetota</taxon>
        <taxon>Actinomycetes</taxon>
        <taxon>Mycobacteriales</taxon>
        <taxon>Nocardiaceae</taxon>
        <taxon>Nocardia</taxon>
    </lineage>
</organism>
<gene>
    <name evidence="2" type="ORF">AB0I48_27910</name>
</gene>
<feature type="transmembrane region" description="Helical" evidence="1">
    <location>
        <begin position="166"/>
        <end position="189"/>
    </location>
</feature>
<dbReference type="Proteomes" id="UP001551695">
    <property type="component" value="Unassembled WGS sequence"/>
</dbReference>
<reference evidence="2 3" key="1">
    <citation type="submission" date="2024-06" db="EMBL/GenBank/DDBJ databases">
        <title>The Natural Products Discovery Center: Release of the First 8490 Sequenced Strains for Exploring Actinobacteria Biosynthetic Diversity.</title>
        <authorList>
            <person name="Kalkreuter E."/>
            <person name="Kautsar S.A."/>
            <person name="Yang D."/>
            <person name="Bader C.D."/>
            <person name="Teijaro C.N."/>
            <person name="Fluegel L."/>
            <person name="Davis C.M."/>
            <person name="Simpson J.R."/>
            <person name="Lauterbach L."/>
            <person name="Steele A.D."/>
            <person name="Gui C."/>
            <person name="Meng S."/>
            <person name="Li G."/>
            <person name="Viehrig K."/>
            <person name="Ye F."/>
            <person name="Su P."/>
            <person name="Kiefer A.F."/>
            <person name="Nichols A."/>
            <person name="Cepeda A.J."/>
            <person name="Yan W."/>
            <person name="Fan B."/>
            <person name="Jiang Y."/>
            <person name="Adhikari A."/>
            <person name="Zheng C.-J."/>
            <person name="Schuster L."/>
            <person name="Cowan T.M."/>
            <person name="Smanski M.J."/>
            <person name="Chevrette M.G."/>
            <person name="De Carvalho L.P.S."/>
            <person name="Shen B."/>
        </authorList>
    </citation>
    <scope>NUCLEOTIDE SEQUENCE [LARGE SCALE GENOMIC DNA]</scope>
    <source>
        <strain evidence="2 3">NPDC050403</strain>
    </source>
</reference>
<dbReference type="EMBL" id="JBFAKC010000015">
    <property type="protein sequence ID" value="MEV0711397.1"/>
    <property type="molecule type" value="Genomic_DNA"/>
</dbReference>
<dbReference type="PANTHER" id="PTHR40761">
    <property type="entry name" value="CONSERVED INTEGRAL MEMBRANE ALANINE VALINE AND LEUCINE RICH PROTEIN-RELATED"/>
    <property type="match status" value="1"/>
</dbReference>
<feature type="transmembrane region" description="Helical" evidence="1">
    <location>
        <begin position="105"/>
        <end position="122"/>
    </location>
</feature>
<feature type="transmembrane region" description="Helical" evidence="1">
    <location>
        <begin position="74"/>
        <end position="93"/>
    </location>
</feature>
<accession>A0ABV3G134</accession>
<dbReference type="PANTHER" id="PTHR40761:SF1">
    <property type="entry name" value="CONSERVED INTEGRAL MEMBRANE ALANINE VALINE AND LEUCINE RICH PROTEIN-RELATED"/>
    <property type="match status" value="1"/>
</dbReference>
<feature type="transmembrane region" description="Helical" evidence="1">
    <location>
        <begin position="226"/>
        <end position="246"/>
    </location>
</feature>
<feature type="transmembrane region" description="Helical" evidence="1">
    <location>
        <begin position="258"/>
        <end position="276"/>
    </location>
</feature>
<sequence>MMHLPAVGFALVAALCVAMSAVSRQREAARLPEGQLGRFGVIGSLVRRPNWWLGTAVGAGGYVFQALALGRGSVLLVQSLLVTSLLFALPLAAAFAGRSVRRAEWIWAGALVFSIVVFVVVGDPRQGKQHVAPSHWAVTAAIGIPLLLICLFAARGGSGHRRALLLGLASGTMFAVAAVLTKSTVALIGDGAAELFTSPVPYALVVVGLTAVTLQQNAYHAGDLQASLPAATVAEPVLAATLGVLLLDEYLDIDRDHLVALVIALATMVAATLALARSAAAEPGSADALPAT</sequence>
<evidence type="ECO:0000313" key="3">
    <source>
        <dbReference type="Proteomes" id="UP001551695"/>
    </source>
</evidence>
<dbReference type="RefSeq" id="WP_357787750.1">
    <property type="nucleotide sequence ID" value="NZ_JBFAKC010000015.1"/>
</dbReference>
<comment type="caution">
    <text evidence="2">The sequence shown here is derived from an EMBL/GenBank/DDBJ whole genome shotgun (WGS) entry which is preliminary data.</text>
</comment>
<keyword evidence="1" id="KW-0812">Transmembrane</keyword>
<keyword evidence="1" id="KW-0472">Membrane</keyword>
<feature type="transmembrane region" description="Helical" evidence="1">
    <location>
        <begin position="134"/>
        <end position="154"/>
    </location>
</feature>
<evidence type="ECO:0000256" key="1">
    <source>
        <dbReference type="SAM" id="Phobius"/>
    </source>
</evidence>
<name>A0ABV3G134_9NOCA</name>
<keyword evidence="1" id="KW-1133">Transmembrane helix</keyword>
<dbReference type="NCBIfam" id="NF038012">
    <property type="entry name" value="DMT_1"/>
    <property type="match status" value="1"/>
</dbReference>
<protein>
    <submittedName>
        <fullName evidence="2">DMT family transporter</fullName>
    </submittedName>
</protein>
<evidence type="ECO:0000313" key="2">
    <source>
        <dbReference type="EMBL" id="MEV0711397.1"/>
    </source>
</evidence>